<sequence length="54" mass="6189">MTIEQHIEELRAELRNAVDANERRQIEAELELAQAEREVISAEQDGRVSAEPPF</sequence>
<comment type="caution">
    <text evidence="2">The sequence shown here is derived from an EMBL/GenBank/DDBJ whole genome shotgun (WGS) entry which is preliminary data.</text>
</comment>
<feature type="coiled-coil region" evidence="1">
    <location>
        <begin position="3"/>
        <end position="45"/>
    </location>
</feature>
<organism evidence="2 3">
    <name type="scientific">Sinorhizobium kostiense</name>
    <dbReference type="NCBI Taxonomy" id="76747"/>
    <lineage>
        <taxon>Bacteria</taxon>
        <taxon>Pseudomonadati</taxon>
        <taxon>Pseudomonadota</taxon>
        <taxon>Alphaproteobacteria</taxon>
        <taxon>Hyphomicrobiales</taxon>
        <taxon>Rhizobiaceae</taxon>
        <taxon>Sinorhizobium/Ensifer group</taxon>
        <taxon>Sinorhizobium</taxon>
    </lineage>
</organism>
<evidence type="ECO:0000313" key="2">
    <source>
        <dbReference type="EMBL" id="MBP2236414.1"/>
    </source>
</evidence>
<proteinExistence type="predicted"/>
<dbReference type="Proteomes" id="UP000730739">
    <property type="component" value="Unassembled WGS sequence"/>
</dbReference>
<evidence type="ECO:0000313" key="3">
    <source>
        <dbReference type="Proteomes" id="UP000730739"/>
    </source>
</evidence>
<dbReference type="RefSeq" id="WP_167333623.1">
    <property type="nucleotide sequence ID" value="NZ_JAGILA010000003.1"/>
</dbReference>
<protein>
    <submittedName>
        <fullName evidence="2">Uncharacterized protein</fullName>
    </submittedName>
</protein>
<keyword evidence="3" id="KW-1185">Reference proteome</keyword>
<accession>A0ABS4R299</accession>
<evidence type="ECO:0000256" key="1">
    <source>
        <dbReference type="SAM" id="Coils"/>
    </source>
</evidence>
<dbReference type="EMBL" id="JAGILA010000003">
    <property type="protein sequence ID" value="MBP2236414.1"/>
    <property type="molecule type" value="Genomic_DNA"/>
</dbReference>
<reference evidence="2 3" key="1">
    <citation type="submission" date="2021-03" db="EMBL/GenBank/DDBJ databases">
        <title>Genomic Encyclopedia of Type Strains, Phase IV (KMG-IV): sequencing the most valuable type-strain genomes for metagenomic binning, comparative biology and taxonomic classification.</title>
        <authorList>
            <person name="Goeker M."/>
        </authorList>
    </citation>
    <scope>NUCLEOTIDE SEQUENCE [LARGE SCALE GENOMIC DNA]</scope>
    <source>
        <strain evidence="2 3">DSM 13372</strain>
    </source>
</reference>
<keyword evidence="1" id="KW-0175">Coiled coil</keyword>
<name>A0ABS4R299_9HYPH</name>
<gene>
    <name evidence="2" type="ORF">J2Z31_002928</name>
</gene>